<accession>A0A1N7L2N5</accession>
<name>A0A1N7L2N5_9RHOB</name>
<sequence>MEFWSAAEGNGVAIDRLHEVRHLIESQINALISLSELKSFSAKVRYIPIIMTADRRDRYPARSRVERKNRIYNCCPQLDYDAFVSGSPVERVAIYIDGLRGCGPGLAKLGATSEQVTEFDRILDETLQIVTEQLNRPSPT</sequence>
<dbReference type="EMBL" id="FTOT01000001">
    <property type="protein sequence ID" value="SIS68016.1"/>
    <property type="molecule type" value="Genomic_DNA"/>
</dbReference>
<evidence type="ECO:0000313" key="1">
    <source>
        <dbReference type="EMBL" id="SIS68016.1"/>
    </source>
</evidence>
<keyword evidence="2" id="KW-1185">Reference proteome</keyword>
<dbReference type="RefSeq" id="WP_144038865.1">
    <property type="nucleotide sequence ID" value="NZ_BMEH01000001.1"/>
</dbReference>
<evidence type="ECO:0000313" key="2">
    <source>
        <dbReference type="Proteomes" id="UP000186141"/>
    </source>
</evidence>
<organism evidence="1 2">
    <name type="scientific">Gemmobacter megaterium</name>
    <dbReference type="NCBI Taxonomy" id="1086013"/>
    <lineage>
        <taxon>Bacteria</taxon>
        <taxon>Pseudomonadati</taxon>
        <taxon>Pseudomonadota</taxon>
        <taxon>Alphaproteobacteria</taxon>
        <taxon>Rhodobacterales</taxon>
        <taxon>Paracoccaceae</taxon>
        <taxon>Gemmobacter</taxon>
    </lineage>
</organism>
<proteinExistence type="predicted"/>
<reference evidence="1 2" key="1">
    <citation type="submission" date="2017-01" db="EMBL/GenBank/DDBJ databases">
        <authorList>
            <person name="Mah S.A."/>
            <person name="Swanson W.J."/>
            <person name="Moy G.W."/>
            <person name="Vacquier V.D."/>
        </authorList>
    </citation>
    <scope>NUCLEOTIDE SEQUENCE [LARGE SCALE GENOMIC DNA]</scope>
    <source>
        <strain evidence="1 2">DSM 26375</strain>
    </source>
</reference>
<protein>
    <submittedName>
        <fullName evidence="1">Uncharacterized protein</fullName>
    </submittedName>
</protein>
<gene>
    <name evidence="1" type="ORF">SAMN05421774_101858</name>
</gene>
<dbReference type="OrthoDB" id="7588423at2"/>
<dbReference type="AlphaFoldDB" id="A0A1N7L2N5"/>
<dbReference type="Proteomes" id="UP000186141">
    <property type="component" value="Unassembled WGS sequence"/>
</dbReference>